<keyword evidence="2" id="KW-1185">Reference proteome</keyword>
<organism evidence="1 2">
    <name type="scientific">Williamsia sterculiae</name>
    <dbReference type="NCBI Taxonomy" id="1344003"/>
    <lineage>
        <taxon>Bacteria</taxon>
        <taxon>Bacillati</taxon>
        <taxon>Actinomycetota</taxon>
        <taxon>Actinomycetes</taxon>
        <taxon>Mycobacteriales</taxon>
        <taxon>Nocardiaceae</taxon>
        <taxon>Williamsia</taxon>
    </lineage>
</organism>
<proteinExistence type="predicted"/>
<evidence type="ECO:0008006" key="3">
    <source>
        <dbReference type="Google" id="ProtNLM"/>
    </source>
</evidence>
<dbReference type="OrthoDB" id="4762866at2"/>
<name>A0A1N7DFU5_9NOCA</name>
<gene>
    <name evidence="1" type="ORF">SAMN05445060_0603</name>
</gene>
<dbReference type="Proteomes" id="UP000186218">
    <property type="component" value="Unassembled WGS sequence"/>
</dbReference>
<dbReference type="STRING" id="1344003.SAMN05445060_0603"/>
<reference evidence="1 2" key="1">
    <citation type="submission" date="2017-01" db="EMBL/GenBank/DDBJ databases">
        <authorList>
            <person name="Mah S.A."/>
            <person name="Swanson W.J."/>
            <person name="Moy G.W."/>
            <person name="Vacquier V.D."/>
        </authorList>
    </citation>
    <scope>NUCLEOTIDE SEQUENCE [LARGE SCALE GENOMIC DNA]</scope>
    <source>
        <strain evidence="1 2">CPCC 203464</strain>
    </source>
</reference>
<dbReference type="AlphaFoldDB" id="A0A1N7DFU5"/>
<dbReference type="EMBL" id="FTNT01000002">
    <property type="protein sequence ID" value="SIR74688.1"/>
    <property type="molecule type" value="Genomic_DNA"/>
</dbReference>
<dbReference type="RefSeq" id="WP_083709234.1">
    <property type="nucleotide sequence ID" value="NZ_FTNT01000002.1"/>
</dbReference>
<evidence type="ECO:0000313" key="1">
    <source>
        <dbReference type="EMBL" id="SIR74688.1"/>
    </source>
</evidence>
<protein>
    <recommendedName>
        <fullName evidence="3">Peptidase_C39 like family protein</fullName>
    </recommendedName>
</protein>
<accession>A0A1N7DFU5</accession>
<sequence>MTRLPVPRAVLADRVPHRSLRPDPSISPERSDLLVESLRDGRLRLTQLPDETACGSAALVVARMLVEPSFRRGIWGPDPTATRQRFADALTATHRRTNAVAPLRGQWGWPRRLGTSPEGMSGELDRIVPTTRYRTRLVHPDHLDRAWHDLSVTASSDRPVALFIGTDLLPRHIVLAVGVDDDACAVYEPSSGRVVSLPRSEFLADDVSIAGGWRRPWALVLPTLENSV</sequence>
<evidence type="ECO:0000313" key="2">
    <source>
        <dbReference type="Proteomes" id="UP000186218"/>
    </source>
</evidence>